<comment type="caution">
    <text evidence="2">The sequence shown here is derived from an EMBL/GenBank/DDBJ whole genome shotgun (WGS) entry which is preliminary data.</text>
</comment>
<protein>
    <submittedName>
        <fullName evidence="2">Uncharacterized protein</fullName>
    </submittedName>
</protein>
<keyword evidence="3" id="KW-1185">Reference proteome</keyword>
<sequence>MSPIKYATWKDSEIYKEYLDRGRAGTLRLPPYEHNDEGMVIVNPGEAFCRVQSCEKQREPLPTLMRQHVKRHGINVAPIVKGKVPLLAQDKVLEWYKALLASSDTTTTSESLITDDNGKKSEEGQSKAEGETTTPTKEET</sequence>
<feature type="compositionally biased region" description="Low complexity" evidence="1">
    <location>
        <begin position="104"/>
        <end position="115"/>
    </location>
</feature>
<feature type="region of interest" description="Disordered" evidence="1">
    <location>
        <begin position="104"/>
        <end position="140"/>
    </location>
</feature>
<evidence type="ECO:0000313" key="3">
    <source>
        <dbReference type="Proteomes" id="UP001149165"/>
    </source>
</evidence>
<proteinExistence type="predicted"/>
<organism evidence="2 3">
    <name type="scientific">Penicillium angulare</name>
    <dbReference type="NCBI Taxonomy" id="116970"/>
    <lineage>
        <taxon>Eukaryota</taxon>
        <taxon>Fungi</taxon>
        <taxon>Dikarya</taxon>
        <taxon>Ascomycota</taxon>
        <taxon>Pezizomycotina</taxon>
        <taxon>Eurotiomycetes</taxon>
        <taxon>Eurotiomycetidae</taxon>
        <taxon>Eurotiales</taxon>
        <taxon>Aspergillaceae</taxon>
        <taxon>Penicillium</taxon>
    </lineage>
</organism>
<accession>A0A9W9KT00</accession>
<reference evidence="2" key="2">
    <citation type="journal article" date="2023" name="IMA Fungus">
        <title>Comparative genomic study of the Penicillium genus elucidates a diverse pangenome and 15 lateral gene transfer events.</title>
        <authorList>
            <person name="Petersen C."/>
            <person name="Sorensen T."/>
            <person name="Nielsen M.R."/>
            <person name="Sondergaard T.E."/>
            <person name="Sorensen J.L."/>
            <person name="Fitzpatrick D.A."/>
            <person name="Frisvad J.C."/>
            <person name="Nielsen K.L."/>
        </authorList>
    </citation>
    <scope>NUCLEOTIDE SEQUENCE</scope>
    <source>
        <strain evidence="2">IBT 30069</strain>
    </source>
</reference>
<reference evidence="2" key="1">
    <citation type="submission" date="2022-11" db="EMBL/GenBank/DDBJ databases">
        <authorList>
            <person name="Petersen C."/>
        </authorList>
    </citation>
    <scope>NUCLEOTIDE SEQUENCE</scope>
    <source>
        <strain evidence="2">IBT 30069</strain>
    </source>
</reference>
<dbReference type="AlphaFoldDB" id="A0A9W9KT00"/>
<gene>
    <name evidence="2" type="ORF">N7456_001353</name>
</gene>
<name>A0A9W9KT00_9EURO</name>
<evidence type="ECO:0000256" key="1">
    <source>
        <dbReference type="SAM" id="MobiDB-lite"/>
    </source>
</evidence>
<dbReference type="OrthoDB" id="4368793at2759"/>
<evidence type="ECO:0000313" key="2">
    <source>
        <dbReference type="EMBL" id="KAJ5117005.1"/>
    </source>
</evidence>
<dbReference type="Proteomes" id="UP001149165">
    <property type="component" value="Unassembled WGS sequence"/>
</dbReference>
<dbReference type="EMBL" id="JAPQKH010000001">
    <property type="protein sequence ID" value="KAJ5117005.1"/>
    <property type="molecule type" value="Genomic_DNA"/>
</dbReference>
<feature type="compositionally biased region" description="Basic and acidic residues" evidence="1">
    <location>
        <begin position="116"/>
        <end position="140"/>
    </location>
</feature>